<dbReference type="Proteomes" id="UP000299102">
    <property type="component" value="Unassembled WGS sequence"/>
</dbReference>
<feature type="compositionally biased region" description="Basic and acidic residues" evidence="1">
    <location>
        <begin position="15"/>
        <end position="55"/>
    </location>
</feature>
<name>A0A4C1YR61_EUMVA</name>
<proteinExistence type="predicted"/>
<dbReference type="EMBL" id="BGZK01001393">
    <property type="protein sequence ID" value="GBP78951.1"/>
    <property type="molecule type" value="Genomic_DNA"/>
</dbReference>
<accession>A0A4C1YR61</accession>
<evidence type="ECO:0000313" key="2">
    <source>
        <dbReference type="EMBL" id="GBP78951.1"/>
    </source>
</evidence>
<gene>
    <name evidence="2" type="ORF">EVAR_57903_1</name>
</gene>
<dbReference type="AlphaFoldDB" id="A0A4C1YR61"/>
<sequence>MTPMCNLVLRRELESKADRNREWNRNILRSKLESESKARPRPESRTKEKGIEKRTGTTSDNEIGIVTINDHAEGGGRARTGRACSRCSPAASATSGAAAAKTPSPLHR</sequence>
<organism evidence="2 3">
    <name type="scientific">Eumeta variegata</name>
    <name type="common">Bagworm moth</name>
    <name type="synonym">Eumeta japonica</name>
    <dbReference type="NCBI Taxonomy" id="151549"/>
    <lineage>
        <taxon>Eukaryota</taxon>
        <taxon>Metazoa</taxon>
        <taxon>Ecdysozoa</taxon>
        <taxon>Arthropoda</taxon>
        <taxon>Hexapoda</taxon>
        <taxon>Insecta</taxon>
        <taxon>Pterygota</taxon>
        <taxon>Neoptera</taxon>
        <taxon>Endopterygota</taxon>
        <taxon>Lepidoptera</taxon>
        <taxon>Glossata</taxon>
        <taxon>Ditrysia</taxon>
        <taxon>Tineoidea</taxon>
        <taxon>Psychidae</taxon>
        <taxon>Oiketicinae</taxon>
        <taxon>Eumeta</taxon>
    </lineage>
</organism>
<protein>
    <submittedName>
        <fullName evidence="2">Uncharacterized protein</fullName>
    </submittedName>
</protein>
<evidence type="ECO:0000313" key="3">
    <source>
        <dbReference type="Proteomes" id="UP000299102"/>
    </source>
</evidence>
<keyword evidence="3" id="KW-1185">Reference proteome</keyword>
<evidence type="ECO:0000256" key="1">
    <source>
        <dbReference type="SAM" id="MobiDB-lite"/>
    </source>
</evidence>
<feature type="compositionally biased region" description="Low complexity" evidence="1">
    <location>
        <begin position="81"/>
        <end position="108"/>
    </location>
</feature>
<feature type="region of interest" description="Disordered" evidence="1">
    <location>
        <begin position="15"/>
        <end position="108"/>
    </location>
</feature>
<reference evidence="2 3" key="1">
    <citation type="journal article" date="2019" name="Commun. Biol.">
        <title>The bagworm genome reveals a unique fibroin gene that provides high tensile strength.</title>
        <authorList>
            <person name="Kono N."/>
            <person name="Nakamura H."/>
            <person name="Ohtoshi R."/>
            <person name="Tomita M."/>
            <person name="Numata K."/>
            <person name="Arakawa K."/>
        </authorList>
    </citation>
    <scope>NUCLEOTIDE SEQUENCE [LARGE SCALE GENOMIC DNA]</scope>
</reference>
<comment type="caution">
    <text evidence="2">The sequence shown here is derived from an EMBL/GenBank/DDBJ whole genome shotgun (WGS) entry which is preliminary data.</text>
</comment>